<dbReference type="Proteomes" id="UP001596053">
    <property type="component" value="Unassembled WGS sequence"/>
</dbReference>
<evidence type="ECO:0000259" key="5">
    <source>
        <dbReference type="Pfam" id="PF03466"/>
    </source>
</evidence>
<dbReference type="InterPro" id="IPR005119">
    <property type="entry name" value="LysR_subst-bd"/>
</dbReference>
<dbReference type="PANTHER" id="PTHR30346">
    <property type="entry name" value="TRANSCRIPTIONAL DUAL REGULATOR HCAR-RELATED"/>
    <property type="match status" value="1"/>
</dbReference>
<accession>A0ABW0ILL2</accession>
<dbReference type="Pfam" id="PF03466">
    <property type="entry name" value="LysR_substrate"/>
    <property type="match status" value="1"/>
</dbReference>
<evidence type="ECO:0000313" key="6">
    <source>
        <dbReference type="EMBL" id="MFC5417983.1"/>
    </source>
</evidence>
<comment type="caution">
    <text evidence="6">The sequence shown here is derived from an EMBL/GenBank/DDBJ whole genome shotgun (WGS) entry which is preliminary data.</text>
</comment>
<evidence type="ECO:0000256" key="3">
    <source>
        <dbReference type="ARBA" id="ARBA00023125"/>
    </source>
</evidence>
<keyword evidence="7" id="KW-1185">Reference proteome</keyword>
<evidence type="ECO:0000256" key="4">
    <source>
        <dbReference type="ARBA" id="ARBA00023163"/>
    </source>
</evidence>
<dbReference type="EMBL" id="JBHSLW010000001">
    <property type="protein sequence ID" value="MFC5417983.1"/>
    <property type="molecule type" value="Genomic_DNA"/>
</dbReference>
<gene>
    <name evidence="6" type="ORF">ACFPOB_00210</name>
</gene>
<evidence type="ECO:0000313" key="7">
    <source>
        <dbReference type="Proteomes" id="UP001596053"/>
    </source>
</evidence>
<organism evidence="6 7">
    <name type="scientific">Bosea eneae</name>
    <dbReference type="NCBI Taxonomy" id="151454"/>
    <lineage>
        <taxon>Bacteria</taxon>
        <taxon>Pseudomonadati</taxon>
        <taxon>Pseudomonadota</taxon>
        <taxon>Alphaproteobacteria</taxon>
        <taxon>Hyphomicrobiales</taxon>
        <taxon>Boseaceae</taxon>
        <taxon>Bosea</taxon>
    </lineage>
</organism>
<keyword evidence="2" id="KW-0805">Transcription regulation</keyword>
<evidence type="ECO:0000256" key="2">
    <source>
        <dbReference type="ARBA" id="ARBA00023015"/>
    </source>
</evidence>
<dbReference type="RefSeq" id="WP_377794952.1">
    <property type="nucleotide sequence ID" value="NZ_JBHSLW010000001.1"/>
</dbReference>
<feature type="domain" description="LysR substrate-binding" evidence="5">
    <location>
        <begin position="5"/>
        <end position="193"/>
    </location>
</feature>
<sequence length="201" mass="22446">MTGIASAAITELAELHPRLVFRTELGNRHMQPQFLRGRQCEVSLTRRVSDLCEPDMEEQPLFHERLLVVAGADNPLARRRKSVLRDLADASWVLAPHEAEAGGPVFEGFRDAGFAMPQVSILSYSLSLRYSLLLKGPYVTCIPASVMRFGPKLGFIKVLPIELPPWQQPTVMMTLKDRSRSPAAEAFMDRIRSLSVQMNSG</sequence>
<dbReference type="PANTHER" id="PTHR30346:SF9">
    <property type="entry name" value="LYSR FAMILY TRANSCRIPTIONAL REGULATOR"/>
    <property type="match status" value="1"/>
</dbReference>
<proteinExistence type="inferred from homology"/>
<name>A0ABW0ILL2_9HYPH</name>
<reference evidence="7" key="1">
    <citation type="journal article" date="2019" name="Int. J. Syst. Evol. Microbiol.">
        <title>The Global Catalogue of Microorganisms (GCM) 10K type strain sequencing project: providing services to taxonomists for standard genome sequencing and annotation.</title>
        <authorList>
            <consortium name="The Broad Institute Genomics Platform"/>
            <consortium name="The Broad Institute Genome Sequencing Center for Infectious Disease"/>
            <person name="Wu L."/>
            <person name="Ma J."/>
        </authorList>
    </citation>
    <scope>NUCLEOTIDE SEQUENCE [LARGE SCALE GENOMIC DNA]</scope>
    <source>
        <strain evidence="7">NCAIM B.01391</strain>
    </source>
</reference>
<dbReference type="Gene3D" id="3.40.190.290">
    <property type="match status" value="1"/>
</dbReference>
<protein>
    <submittedName>
        <fullName evidence="6">Substrate-binding domain-containing protein</fullName>
    </submittedName>
</protein>
<dbReference type="SUPFAM" id="SSF53850">
    <property type="entry name" value="Periplasmic binding protein-like II"/>
    <property type="match status" value="1"/>
</dbReference>
<keyword evidence="3" id="KW-0238">DNA-binding</keyword>
<keyword evidence="4" id="KW-0804">Transcription</keyword>
<evidence type="ECO:0000256" key="1">
    <source>
        <dbReference type="ARBA" id="ARBA00009437"/>
    </source>
</evidence>
<comment type="similarity">
    <text evidence="1">Belongs to the LysR transcriptional regulatory family.</text>
</comment>